<feature type="non-terminal residue" evidence="1">
    <location>
        <position position="108"/>
    </location>
</feature>
<evidence type="ECO:0000313" key="1">
    <source>
        <dbReference type="EMBL" id="GAI12049.1"/>
    </source>
</evidence>
<name>X1N0D1_9ZZZZ</name>
<dbReference type="EMBL" id="BARV01005176">
    <property type="protein sequence ID" value="GAI12049.1"/>
    <property type="molecule type" value="Genomic_DNA"/>
</dbReference>
<dbReference type="AlphaFoldDB" id="X1N0D1"/>
<accession>X1N0D1</accession>
<proteinExistence type="predicted"/>
<protein>
    <submittedName>
        <fullName evidence="1">Uncharacterized protein</fullName>
    </submittedName>
</protein>
<reference evidence="1" key="1">
    <citation type="journal article" date="2014" name="Front. Microbiol.">
        <title>High frequency of phylogenetically diverse reductive dehalogenase-homologous genes in deep subseafloor sedimentary metagenomes.</title>
        <authorList>
            <person name="Kawai M."/>
            <person name="Futagami T."/>
            <person name="Toyoda A."/>
            <person name="Takaki Y."/>
            <person name="Nishi S."/>
            <person name="Hori S."/>
            <person name="Arai W."/>
            <person name="Tsubouchi T."/>
            <person name="Morono Y."/>
            <person name="Uchiyama I."/>
            <person name="Ito T."/>
            <person name="Fujiyama A."/>
            <person name="Inagaki F."/>
            <person name="Takami H."/>
        </authorList>
    </citation>
    <scope>NUCLEOTIDE SEQUENCE</scope>
    <source>
        <strain evidence="1">Expedition CK06-06</strain>
    </source>
</reference>
<comment type="caution">
    <text evidence="1">The sequence shown here is derived from an EMBL/GenBank/DDBJ whole genome shotgun (WGS) entry which is preliminary data.</text>
</comment>
<sequence length="108" mass="11936">MGTRLKHSIVNQIITLMVISRYVTTSDGTLSSNPKRSHIVKKGITTATGGINRKVKTKNLKSAFPRKGILANIYAVGTPNINPKDNEARTTIKLFFRLLTSVSRAKIR</sequence>
<gene>
    <name evidence="1" type="ORF">S06H3_10927</name>
</gene>
<organism evidence="1">
    <name type="scientific">marine sediment metagenome</name>
    <dbReference type="NCBI Taxonomy" id="412755"/>
    <lineage>
        <taxon>unclassified sequences</taxon>
        <taxon>metagenomes</taxon>
        <taxon>ecological metagenomes</taxon>
    </lineage>
</organism>